<sequence>MEKPQLTPRDEIGRYGVNHIRNIVENGWRAILQDFQGTNDRGIDGIVLDVHNGAVTSYQFNVQIKTRDFNSKTFLAPVSEKHIRLWRESNVPVILICVDKGPPTIAYWTLIRPDSESNSIRINKINEFGPTSRDNIVSEIQGAYPTKISPTVGNILPIPLNHTMRKFAKDYYYSNLFRKSHISILFFGPIEFSWKGWRHITRRGRSTQNIC</sequence>
<gene>
    <name evidence="2" type="ORF">OMM_04971</name>
</gene>
<dbReference type="InterPro" id="IPR025375">
    <property type="entry name" value="DUF4365"/>
</dbReference>
<reference evidence="3" key="1">
    <citation type="submission" date="2012-11" db="EMBL/GenBank/DDBJ databases">
        <authorList>
            <person name="Lucero-Rivera Y.E."/>
            <person name="Tovar-Ramirez D."/>
        </authorList>
    </citation>
    <scope>NUCLEOTIDE SEQUENCE [LARGE SCALE GENOMIC DNA]</scope>
    <source>
        <strain evidence="3">Araruama</strain>
    </source>
</reference>
<evidence type="ECO:0000313" key="2">
    <source>
        <dbReference type="EMBL" id="ETR67751.1"/>
    </source>
</evidence>
<accession>A0A1V1NYW9</accession>
<organism evidence="2 3">
    <name type="scientific">Candidatus Magnetoglobus multicellularis str. Araruama</name>
    <dbReference type="NCBI Taxonomy" id="890399"/>
    <lineage>
        <taxon>Bacteria</taxon>
        <taxon>Pseudomonadati</taxon>
        <taxon>Thermodesulfobacteriota</taxon>
        <taxon>Desulfobacteria</taxon>
        <taxon>Desulfobacterales</taxon>
        <taxon>Desulfobacteraceae</taxon>
        <taxon>Candidatus Magnetoglobus</taxon>
    </lineage>
</organism>
<dbReference type="Pfam" id="PF14280">
    <property type="entry name" value="DUF4365"/>
    <property type="match status" value="1"/>
</dbReference>
<dbReference type="AlphaFoldDB" id="A0A1V1NYW9"/>
<proteinExistence type="predicted"/>
<dbReference type="EMBL" id="ATBP01001232">
    <property type="protein sequence ID" value="ETR67751.1"/>
    <property type="molecule type" value="Genomic_DNA"/>
</dbReference>
<evidence type="ECO:0000313" key="3">
    <source>
        <dbReference type="Proteomes" id="UP000189670"/>
    </source>
</evidence>
<dbReference type="Proteomes" id="UP000189670">
    <property type="component" value="Unassembled WGS sequence"/>
</dbReference>
<comment type="caution">
    <text evidence="2">The sequence shown here is derived from an EMBL/GenBank/DDBJ whole genome shotgun (WGS) entry which is preliminary data.</text>
</comment>
<feature type="domain" description="DUF4365" evidence="1">
    <location>
        <begin position="14"/>
        <end position="137"/>
    </location>
</feature>
<evidence type="ECO:0000259" key="1">
    <source>
        <dbReference type="Pfam" id="PF14280"/>
    </source>
</evidence>
<protein>
    <recommendedName>
        <fullName evidence="1">DUF4365 domain-containing protein</fullName>
    </recommendedName>
</protein>
<name>A0A1V1NYW9_9BACT</name>